<dbReference type="InterPro" id="IPR035985">
    <property type="entry name" value="Ubiquitin-activating_enz"/>
</dbReference>
<evidence type="ECO:0000313" key="2">
    <source>
        <dbReference type="EMBL" id="MDN7798865.1"/>
    </source>
</evidence>
<dbReference type="EMBL" id="JAUJRV010000036">
    <property type="protein sequence ID" value="MDN7798865.1"/>
    <property type="molecule type" value="Genomic_DNA"/>
</dbReference>
<comment type="caution">
    <text evidence="2">The sequence shown here is derived from an EMBL/GenBank/DDBJ whole genome shotgun (WGS) entry which is preliminary data.</text>
</comment>
<dbReference type="SUPFAM" id="SSF69572">
    <property type="entry name" value="Activating enzymes of the ubiquitin-like proteins"/>
    <property type="match status" value="1"/>
</dbReference>
<dbReference type="Pfam" id="PF14463">
    <property type="entry name" value="E1-N"/>
    <property type="match status" value="1"/>
</dbReference>
<sequence>MLSETEENLNTLMLLTGMSEDDATTLLRHRVRVTSSDAGDFPRLARDIRRLLERTLTVVGECDPCDLELGVGKTPYEGDALCLSLSDTAMTVRPREDGILVSTRDHIAGITRKACACFAAGFVLSRLVGASLPNPPGRTFELKFANIGLPVDEITKALDLKDAVLAGGGGVANGFLWALEELNPHGQLTIVDPKRVRRGNANRCLYFDTEDTGYKADLLAERVNVPNVKLTPFRGTLSEYVRSRPDKRLPLLISTADSRIVRRTFQNELPYTVFDASTTDVSELIVHSHEQPTENACLSCIYPHIEDEDHRDKHVAETLGLTLEEIQERYISQATAEKLANTFPQLHKDELVGMAYDSLHKSLCGTQALIAPGAVQAAAPFSFVSNLAGVLLALEMYRYQTDRENWRKSNYMFLSPWMPPHSQLRRLRPRRPRCEFCSVPTSLQALKGVWADKDWTTQS</sequence>
<dbReference type="Proteomes" id="UP001171620">
    <property type="component" value="Unassembled WGS sequence"/>
</dbReference>
<accession>A0AAW7T999</accession>
<reference evidence="2" key="1">
    <citation type="submission" date="2023-07" db="EMBL/GenBank/DDBJ databases">
        <title>A collection of bacterial strains from the Burkholderia cepacia Research Laboratory and Repository.</title>
        <authorList>
            <person name="Lipuma J."/>
            <person name="Spilker T."/>
            <person name="Caverly L."/>
        </authorList>
    </citation>
    <scope>NUCLEOTIDE SEQUENCE</scope>
    <source>
        <strain evidence="2">AU44268</strain>
    </source>
</reference>
<proteinExistence type="predicted"/>
<evidence type="ECO:0000259" key="1">
    <source>
        <dbReference type="Pfam" id="PF14463"/>
    </source>
</evidence>
<name>A0AAW7T999_BURVI</name>
<feature type="domain" description="E1 N-terminal" evidence="1">
    <location>
        <begin position="10"/>
        <end position="148"/>
    </location>
</feature>
<gene>
    <name evidence="2" type="ORF">QZM33_28405</name>
</gene>
<dbReference type="Gene3D" id="3.40.50.720">
    <property type="entry name" value="NAD(P)-binding Rossmann-like Domain"/>
    <property type="match status" value="1"/>
</dbReference>
<dbReference type="GO" id="GO:0008641">
    <property type="term" value="F:ubiquitin-like modifier activating enzyme activity"/>
    <property type="evidence" value="ECO:0007669"/>
    <property type="project" value="InterPro"/>
</dbReference>
<dbReference type="RefSeq" id="WP_226245653.1">
    <property type="nucleotide sequence ID" value="NZ_CP085996.1"/>
</dbReference>
<evidence type="ECO:0000313" key="3">
    <source>
        <dbReference type="Proteomes" id="UP001171620"/>
    </source>
</evidence>
<organism evidence="2 3">
    <name type="scientific">Burkholderia vietnamiensis</name>
    <dbReference type="NCBI Taxonomy" id="60552"/>
    <lineage>
        <taxon>Bacteria</taxon>
        <taxon>Pseudomonadati</taxon>
        <taxon>Pseudomonadota</taxon>
        <taxon>Betaproteobacteria</taxon>
        <taxon>Burkholderiales</taxon>
        <taxon>Burkholderiaceae</taxon>
        <taxon>Burkholderia</taxon>
        <taxon>Burkholderia cepacia complex</taxon>
    </lineage>
</organism>
<protein>
    <recommendedName>
        <fullName evidence="1">E1 N-terminal domain-containing protein</fullName>
    </recommendedName>
</protein>
<dbReference type="AlphaFoldDB" id="A0AAW7T999"/>
<dbReference type="InterPro" id="IPR025221">
    <property type="entry name" value="E1-N_dom"/>
</dbReference>